<dbReference type="HOGENOM" id="CLU_2860127_0_0_11"/>
<dbReference type="KEGG" id="cmq:B840_10035"/>
<evidence type="ECO:0000259" key="1">
    <source>
        <dbReference type="Pfam" id="PF13610"/>
    </source>
</evidence>
<dbReference type="STRING" id="1224162.B840_10035"/>
<dbReference type="EMBL" id="CP007790">
    <property type="protein sequence ID" value="AJK69592.1"/>
    <property type="molecule type" value="Genomic_DNA"/>
</dbReference>
<dbReference type="AlphaFoldDB" id="A0A0B6TI01"/>
<reference evidence="2 3" key="1">
    <citation type="submission" date="2014-05" db="EMBL/GenBank/DDBJ databases">
        <title>Complete genome sequence of Corynebacterium marinum DSM 44953.</title>
        <authorList>
            <person name="Schaffert L."/>
            <person name="Albersmeier A."/>
            <person name="Kalinowski J."/>
            <person name="Ruckert C."/>
        </authorList>
    </citation>
    <scope>NUCLEOTIDE SEQUENCE [LARGE SCALE GENOMIC DNA]</scope>
    <source>
        <strain evidence="2 3">DSM 44953</strain>
    </source>
</reference>
<evidence type="ECO:0000313" key="3">
    <source>
        <dbReference type="Proteomes" id="UP000031928"/>
    </source>
</evidence>
<protein>
    <recommendedName>
        <fullName evidence="1">DDE domain-containing protein</fullName>
    </recommendedName>
</protein>
<sequence>MNTDKAPALAKAIAELKEGGICPPTVEQWQVKYLNTVIEGEHGRLKRILGPKERSKTEFPPTRR</sequence>
<dbReference type="Pfam" id="PF13610">
    <property type="entry name" value="DDE_Tnp_IS240"/>
    <property type="match status" value="1"/>
</dbReference>
<dbReference type="InterPro" id="IPR032874">
    <property type="entry name" value="DDE_dom"/>
</dbReference>
<organism evidence="2 3">
    <name type="scientific">Corynebacterium marinum DSM 44953</name>
    <dbReference type="NCBI Taxonomy" id="1224162"/>
    <lineage>
        <taxon>Bacteria</taxon>
        <taxon>Bacillati</taxon>
        <taxon>Actinomycetota</taxon>
        <taxon>Actinomycetes</taxon>
        <taxon>Mycobacteriales</taxon>
        <taxon>Corynebacteriaceae</taxon>
        <taxon>Corynebacterium</taxon>
    </lineage>
</organism>
<name>A0A0B6TI01_9CORY</name>
<gene>
    <name evidence="2" type="ORF">B840_10035</name>
</gene>
<keyword evidence="3" id="KW-1185">Reference proteome</keyword>
<feature type="domain" description="DDE" evidence="1">
    <location>
        <begin position="2"/>
        <end position="54"/>
    </location>
</feature>
<proteinExistence type="predicted"/>
<evidence type="ECO:0000313" key="2">
    <source>
        <dbReference type="EMBL" id="AJK69592.1"/>
    </source>
</evidence>
<dbReference type="Proteomes" id="UP000031928">
    <property type="component" value="Chromosome"/>
</dbReference>
<accession>A0A0B6TI01</accession>